<comment type="similarity">
    <text evidence="1">Belongs to the putative lipase ROG1 family.</text>
</comment>
<dbReference type="OrthoDB" id="442243at2759"/>
<feature type="domain" description="DUF676" evidence="3">
    <location>
        <begin position="22"/>
        <end position="149"/>
    </location>
</feature>
<dbReference type="InterPro" id="IPR007751">
    <property type="entry name" value="DUF676_lipase-like"/>
</dbReference>
<feature type="compositionally biased region" description="Polar residues" evidence="2">
    <location>
        <begin position="404"/>
        <end position="419"/>
    </location>
</feature>
<dbReference type="PANTHER" id="PTHR47842">
    <property type="entry name" value="EXPRESSED PROTEIN"/>
    <property type="match status" value="1"/>
</dbReference>
<accession>A0A4S8MY58</accession>
<proteinExistence type="inferred from homology"/>
<evidence type="ECO:0000313" key="4">
    <source>
        <dbReference type="EMBL" id="THV08377.1"/>
    </source>
</evidence>
<evidence type="ECO:0000313" key="5">
    <source>
        <dbReference type="Proteomes" id="UP000297245"/>
    </source>
</evidence>
<feature type="compositionally biased region" description="Polar residues" evidence="2">
    <location>
        <begin position="206"/>
        <end position="220"/>
    </location>
</feature>
<dbReference type="Proteomes" id="UP000297245">
    <property type="component" value="Unassembled WGS sequence"/>
</dbReference>
<feature type="compositionally biased region" description="Low complexity" evidence="2">
    <location>
        <begin position="186"/>
        <end position="201"/>
    </location>
</feature>
<name>A0A4S8MY58_DENBC</name>
<evidence type="ECO:0000259" key="3">
    <source>
        <dbReference type="Pfam" id="PF05057"/>
    </source>
</evidence>
<reference evidence="4 5" key="1">
    <citation type="journal article" date="2019" name="Nat. Ecol. Evol.">
        <title>Megaphylogeny resolves global patterns of mushroom evolution.</title>
        <authorList>
            <person name="Varga T."/>
            <person name="Krizsan K."/>
            <person name="Foldi C."/>
            <person name="Dima B."/>
            <person name="Sanchez-Garcia M."/>
            <person name="Sanchez-Ramirez S."/>
            <person name="Szollosi G.J."/>
            <person name="Szarkandi J.G."/>
            <person name="Papp V."/>
            <person name="Albert L."/>
            <person name="Andreopoulos W."/>
            <person name="Angelini C."/>
            <person name="Antonin V."/>
            <person name="Barry K.W."/>
            <person name="Bougher N.L."/>
            <person name="Buchanan P."/>
            <person name="Buyck B."/>
            <person name="Bense V."/>
            <person name="Catcheside P."/>
            <person name="Chovatia M."/>
            <person name="Cooper J."/>
            <person name="Damon W."/>
            <person name="Desjardin D."/>
            <person name="Finy P."/>
            <person name="Geml J."/>
            <person name="Haridas S."/>
            <person name="Hughes K."/>
            <person name="Justo A."/>
            <person name="Karasinski D."/>
            <person name="Kautmanova I."/>
            <person name="Kiss B."/>
            <person name="Kocsube S."/>
            <person name="Kotiranta H."/>
            <person name="LaButti K.M."/>
            <person name="Lechner B.E."/>
            <person name="Liimatainen K."/>
            <person name="Lipzen A."/>
            <person name="Lukacs Z."/>
            <person name="Mihaltcheva S."/>
            <person name="Morgado L.N."/>
            <person name="Niskanen T."/>
            <person name="Noordeloos M.E."/>
            <person name="Ohm R.A."/>
            <person name="Ortiz-Santana B."/>
            <person name="Ovrebo C."/>
            <person name="Racz N."/>
            <person name="Riley R."/>
            <person name="Savchenko A."/>
            <person name="Shiryaev A."/>
            <person name="Soop K."/>
            <person name="Spirin V."/>
            <person name="Szebenyi C."/>
            <person name="Tomsovsky M."/>
            <person name="Tulloss R.E."/>
            <person name="Uehling J."/>
            <person name="Grigoriev I.V."/>
            <person name="Vagvolgyi C."/>
            <person name="Papp T."/>
            <person name="Martin F.M."/>
            <person name="Miettinen O."/>
            <person name="Hibbett D.S."/>
            <person name="Nagy L.G."/>
        </authorList>
    </citation>
    <scope>NUCLEOTIDE SEQUENCE [LARGE SCALE GENOMIC DNA]</scope>
    <source>
        <strain evidence="4 5">CBS 962.96</strain>
    </source>
</reference>
<dbReference type="InterPro" id="IPR029058">
    <property type="entry name" value="AB_hydrolase_fold"/>
</dbReference>
<evidence type="ECO:0000256" key="1">
    <source>
        <dbReference type="ARBA" id="ARBA00007920"/>
    </source>
</evidence>
<dbReference type="EMBL" id="ML179035">
    <property type="protein sequence ID" value="THV08377.1"/>
    <property type="molecule type" value="Genomic_DNA"/>
</dbReference>
<keyword evidence="5" id="KW-1185">Reference proteome</keyword>
<feature type="region of interest" description="Disordered" evidence="2">
    <location>
        <begin position="185"/>
        <end position="220"/>
    </location>
</feature>
<feature type="compositionally biased region" description="Basic and acidic residues" evidence="2">
    <location>
        <begin position="380"/>
        <end position="403"/>
    </location>
</feature>
<dbReference type="Gene3D" id="3.40.50.1820">
    <property type="entry name" value="alpha/beta hydrolase"/>
    <property type="match status" value="1"/>
</dbReference>
<gene>
    <name evidence="4" type="ORF">K435DRAFT_740428</name>
</gene>
<protein>
    <recommendedName>
        <fullName evidence="3">DUF676 domain-containing protein</fullName>
    </recommendedName>
</protein>
<dbReference type="Pfam" id="PF05057">
    <property type="entry name" value="DUF676"/>
    <property type="match status" value="1"/>
</dbReference>
<dbReference type="SUPFAM" id="SSF53474">
    <property type="entry name" value="alpha/beta-Hydrolases"/>
    <property type="match status" value="1"/>
</dbReference>
<sequence>MSTESDSTGNPLAVANTSSDLLLIIFIHGFKGDDETFGKFPQRLHHILTETIPSCNVECAVFPVYETKGELNEAVTRFADWLTTTTVEKEVAHGGAGKAKIVLCGHSMGGLLAADSLLEFVKSRPDKSAPIWPNIIACIAFDTPYLGLHPFVFKNSATKAIQYANSARVVGSTLAGSLAGWGAKKASTPTSESAPSTPASEDGSKLGTSSNPPPAQTSNQGVWSKWAPAAYAVGGAVAAGAAGGMAYWRKDDLGMGYNWVTDHFKYVGNLWDEEELKKRLDTIIEVERTYGVLFKVYYTLLPAVPLLYDKDRTFIMLPKPNSHETLSHFVPAVNNTAPDELRAHTGMFGANTNDGYYKLGLSAARLIREAMMAKRGVVDPETNKKVVEEAAESDPHKDSRLNTKFDSSVGTDTDLQQAQ</sequence>
<evidence type="ECO:0000256" key="2">
    <source>
        <dbReference type="SAM" id="MobiDB-lite"/>
    </source>
</evidence>
<dbReference type="AlphaFoldDB" id="A0A4S8MY58"/>
<organism evidence="4 5">
    <name type="scientific">Dendrothele bispora (strain CBS 962.96)</name>
    <dbReference type="NCBI Taxonomy" id="1314807"/>
    <lineage>
        <taxon>Eukaryota</taxon>
        <taxon>Fungi</taxon>
        <taxon>Dikarya</taxon>
        <taxon>Basidiomycota</taxon>
        <taxon>Agaricomycotina</taxon>
        <taxon>Agaricomycetes</taxon>
        <taxon>Agaricomycetidae</taxon>
        <taxon>Agaricales</taxon>
        <taxon>Agaricales incertae sedis</taxon>
        <taxon>Dendrothele</taxon>
    </lineage>
</organism>
<feature type="region of interest" description="Disordered" evidence="2">
    <location>
        <begin position="380"/>
        <end position="419"/>
    </location>
</feature>
<dbReference type="PANTHER" id="PTHR47842:SF1">
    <property type="entry name" value="DUF676 DOMAIN-CONTAINING PROTEIN"/>
    <property type="match status" value="1"/>
</dbReference>